<accession>A0A3B0S881</accession>
<keyword evidence="2" id="KW-0889">Transcription antitermination</keyword>
<dbReference type="GO" id="GO:0032784">
    <property type="term" value="P:regulation of DNA-templated transcription elongation"/>
    <property type="evidence" value="ECO:0007669"/>
    <property type="project" value="InterPro"/>
</dbReference>
<dbReference type="GO" id="GO:0006354">
    <property type="term" value="P:DNA-templated transcription elongation"/>
    <property type="evidence" value="ECO:0007669"/>
    <property type="project" value="InterPro"/>
</dbReference>
<name>A0A3B0S881_9ZZZZ</name>
<evidence type="ECO:0000256" key="5">
    <source>
        <dbReference type="SAM" id="MobiDB-lite"/>
    </source>
</evidence>
<dbReference type="SUPFAM" id="SSF82679">
    <property type="entry name" value="N-utilization substance G protein NusG, N-terminal domain"/>
    <property type="match status" value="1"/>
</dbReference>
<evidence type="ECO:0000256" key="3">
    <source>
        <dbReference type="ARBA" id="ARBA00023015"/>
    </source>
</evidence>
<dbReference type="PANTHER" id="PTHR30265">
    <property type="entry name" value="RHO-INTERACTING TRANSCRIPTION TERMINATION FACTOR NUSG"/>
    <property type="match status" value="1"/>
</dbReference>
<evidence type="ECO:0000259" key="6">
    <source>
        <dbReference type="SMART" id="SM00738"/>
    </source>
</evidence>
<dbReference type="InterPro" id="IPR015869">
    <property type="entry name" value="Transcrpt_antiterm_NusG_bac_CS"/>
</dbReference>
<dbReference type="InterPro" id="IPR001062">
    <property type="entry name" value="Transcrpt_antiterm_NusG"/>
</dbReference>
<dbReference type="Pfam" id="PF02357">
    <property type="entry name" value="NusG"/>
    <property type="match status" value="1"/>
</dbReference>
<dbReference type="GO" id="GO:0005829">
    <property type="term" value="C:cytosol"/>
    <property type="evidence" value="ECO:0007669"/>
    <property type="project" value="UniProtKB-ARBA"/>
</dbReference>
<dbReference type="PROSITE" id="PS01014">
    <property type="entry name" value="NUSG"/>
    <property type="match status" value="1"/>
</dbReference>
<dbReference type="InterPro" id="IPR043425">
    <property type="entry name" value="NusG-like"/>
</dbReference>
<dbReference type="FunFam" id="2.30.30.30:FF:000002">
    <property type="entry name" value="Transcription termination/antitermination factor NusG"/>
    <property type="match status" value="1"/>
</dbReference>
<gene>
    <name evidence="7" type="ORF">MNBD_ACTINO01-33</name>
</gene>
<evidence type="ECO:0000256" key="2">
    <source>
        <dbReference type="ARBA" id="ARBA00022814"/>
    </source>
</evidence>
<feature type="domain" description="NusG-like N-terminal" evidence="6">
    <location>
        <begin position="28"/>
        <end position="136"/>
    </location>
</feature>
<keyword evidence="1" id="KW-0806">Transcription termination</keyword>
<dbReference type="GO" id="GO:0006353">
    <property type="term" value="P:DNA-templated transcription termination"/>
    <property type="evidence" value="ECO:0007669"/>
    <property type="project" value="UniProtKB-KW"/>
</dbReference>
<proteinExistence type="inferred from homology"/>
<dbReference type="PANTHER" id="PTHR30265:SF2">
    <property type="entry name" value="TRANSCRIPTION TERMINATION_ANTITERMINATION PROTEIN NUSG"/>
    <property type="match status" value="1"/>
</dbReference>
<dbReference type="InterPro" id="IPR036735">
    <property type="entry name" value="NGN_dom_sf"/>
</dbReference>
<dbReference type="HAMAP" id="MF_00948">
    <property type="entry name" value="NusG"/>
    <property type="match status" value="1"/>
</dbReference>
<reference evidence="7" key="1">
    <citation type="submission" date="2018-06" db="EMBL/GenBank/DDBJ databases">
        <authorList>
            <person name="Zhirakovskaya E."/>
        </authorList>
    </citation>
    <scope>NUCLEOTIDE SEQUENCE</scope>
</reference>
<dbReference type="SMART" id="SM00738">
    <property type="entry name" value="NGN"/>
    <property type="match status" value="1"/>
</dbReference>
<dbReference type="InterPro" id="IPR014722">
    <property type="entry name" value="Rib_uL2_dom2"/>
</dbReference>
<evidence type="ECO:0000256" key="4">
    <source>
        <dbReference type="ARBA" id="ARBA00023163"/>
    </source>
</evidence>
<dbReference type="EMBL" id="UOEI01000059">
    <property type="protein sequence ID" value="VAV91405.1"/>
    <property type="molecule type" value="Genomic_DNA"/>
</dbReference>
<dbReference type="FunFam" id="3.30.70.940:FF:000002">
    <property type="entry name" value="Transcription termination/antitermination protein NusG"/>
    <property type="match status" value="1"/>
</dbReference>
<dbReference type="GO" id="GO:0031564">
    <property type="term" value="P:transcription antitermination"/>
    <property type="evidence" value="ECO:0007669"/>
    <property type="project" value="UniProtKB-KW"/>
</dbReference>
<dbReference type="NCBIfam" id="TIGR00922">
    <property type="entry name" value="nusG"/>
    <property type="match status" value="1"/>
</dbReference>
<keyword evidence="3" id="KW-0805">Transcription regulation</keyword>
<dbReference type="InterPro" id="IPR047050">
    <property type="entry name" value="NGN"/>
</dbReference>
<dbReference type="Gene3D" id="2.30.30.30">
    <property type="match status" value="1"/>
</dbReference>
<dbReference type="InterPro" id="IPR008991">
    <property type="entry name" value="Translation_prot_SH3-like_sf"/>
</dbReference>
<organism evidence="7">
    <name type="scientific">hydrothermal vent metagenome</name>
    <dbReference type="NCBI Taxonomy" id="652676"/>
    <lineage>
        <taxon>unclassified sequences</taxon>
        <taxon>metagenomes</taxon>
        <taxon>ecological metagenomes</taxon>
    </lineage>
</organism>
<dbReference type="CDD" id="cd09891">
    <property type="entry name" value="NGN_Bact_1"/>
    <property type="match status" value="1"/>
</dbReference>
<keyword evidence="4" id="KW-0804">Transcription</keyword>
<dbReference type="Pfam" id="PF00467">
    <property type="entry name" value="KOW"/>
    <property type="match status" value="1"/>
</dbReference>
<dbReference type="AlphaFoldDB" id="A0A3B0S881"/>
<dbReference type="Gene3D" id="3.30.70.940">
    <property type="entry name" value="NusG, N-terminal domain"/>
    <property type="match status" value="1"/>
</dbReference>
<sequence>MSDTTQDVAVDEAPETIEPKPLSPYDLPGSWYVVHSYSGYENKVKANLENRVKSMHLEDKIFEVVIPMEDVVEYKNGKKVTVQRKKFPGYVLVRMYMDDDSWYAVRNTPNVTGFVGSGTKPSPLSRREVERILGVAKEEGTKKDKPTFKPAWDVGETVRVVEGPFADFNGVIEGINVDQSKVRVLVDIFGRETPVELNFDQIIKY</sequence>
<protein>
    <submittedName>
        <fullName evidence="7">Transcription antitermination protein NusG</fullName>
    </submittedName>
</protein>
<dbReference type="InterPro" id="IPR005824">
    <property type="entry name" value="KOW"/>
</dbReference>
<dbReference type="CDD" id="cd06091">
    <property type="entry name" value="KOW_NusG"/>
    <property type="match status" value="1"/>
</dbReference>
<dbReference type="InterPro" id="IPR006645">
    <property type="entry name" value="NGN-like_dom"/>
</dbReference>
<evidence type="ECO:0000256" key="1">
    <source>
        <dbReference type="ARBA" id="ARBA00022472"/>
    </source>
</evidence>
<dbReference type="PRINTS" id="PR00338">
    <property type="entry name" value="NUSGTNSCPFCT"/>
</dbReference>
<feature type="region of interest" description="Disordered" evidence="5">
    <location>
        <begin position="1"/>
        <end position="21"/>
    </location>
</feature>
<evidence type="ECO:0000313" key="7">
    <source>
        <dbReference type="EMBL" id="VAV91405.1"/>
    </source>
</evidence>
<dbReference type="SUPFAM" id="SSF50104">
    <property type="entry name" value="Translation proteins SH3-like domain"/>
    <property type="match status" value="1"/>
</dbReference>